<dbReference type="GO" id="GO:0005737">
    <property type="term" value="C:cytoplasm"/>
    <property type="evidence" value="ECO:0007669"/>
    <property type="project" value="TreeGrafter"/>
</dbReference>
<dbReference type="OrthoDB" id="10044893at2759"/>
<dbReference type="EMBL" id="JACXVP010000002">
    <property type="protein sequence ID" value="KAG5621767.1"/>
    <property type="molecule type" value="Genomic_DNA"/>
</dbReference>
<evidence type="ECO:0008006" key="3">
    <source>
        <dbReference type="Google" id="ProtNLM"/>
    </source>
</evidence>
<keyword evidence="2" id="KW-1185">Reference proteome</keyword>
<protein>
    <recommendedName>
        <fullName evidence="3">F-box family protein</fullName>
    </recommendedName>
</protein>
<name>A0A9J6ACW3_SOLCO</name>
<dbReference type="PANTHER" id="PTHR13382:SF20">
    <property type="entry name" value="F-BOX PROTEIN SKIP14-LIKE"/>
    <property type="match status" value="1"/>
</dbReference>
<dbReference type="SUPFAM" id="SSF52047">
    <property type="entry name" value="RNI-like"/>
    <property type="match status" value="1"/>
</dbReference>
<sequence length="407" mass="45113">MAVNRGEGSSSGIKFDEGGGFSFDWEEEELDENADLLPSDPFNMECRNQRTGFSTMTSWLEDFGFKIDENEVAKLDSFLIRKMGIHQGAGFQLIDGNCVPFGMIFREGLNGGHGLMDGDTTDNDQGRINDHCGVDGGNPPQALLLSLGYLGLGDLFVVERVSKPLRDAVVGDPLLWKNINITHPFCTNITNDILINLTNRAQGHLHSLSLFHCSKLTDAGLKHVLDRNPNLSKLNVQGCARLTADGMLSNLKGWKTTGKMRLKYLGIYGLSGLTDKHMDEFKLLTGVDNSKLPTTRKPRFFGGGRSRVTFDDDRAIDVEVCPICQRFELVYDCTSESCQKKQSSSQLCRGCVKCIKRCFDCGCCLINCDYVELFHFESLCLDCPLNPLGSQKVEQKTTPLSEITVVH</sequence>
<dbReference type="PANTHER" id="PTHR13382">
    <property type="entry name" value="MITOCHONDRIAL ATP SYNTHASE COUPLING FACTOR B"/>
    <property type="match status" value="1"/>
</dbReference>
<evidence type="ECO:0000313" key="2">
    <source>
        <dbReference type="Proteomes" id="UP000824120"/>
    </source>
</evidence>
<proteinExistence type="predicted"/>
<evidence type="ECO:0000313" key="1">
    <source>
        <dbReference type="EMBL" id="KAG5621767.1"/>
    </source>
</evidence>
<comment type="caution">
    <text evidence="1">The sequence shown here is derived from an EMBL/GenBank/DDBJ whole genome shotgun (WGS) entry which is preliminary data.</text>
</comment>
<reference evidence="1 2" key="1">
    <citation type="submission" date="2020-09" db="EMBL/GenBank/DDBJ databases">
        <title>De no assembly of potato wild relative species, Solanum commersonii.</title>
        <authorList>
            <person name="Cho K."/>
        </authorList>
    </citation>
    <scope>NUCLEOTIDE SEQUENCE [LARGE SCALE GENOMIC DNA]</scope>
    <source>
        <strain evidence="1">LZ3.2</strain>
        <tissue evidence="1">Leaf</tissue>
    </source>
</reference>
<gene>
    <name evidence="1" type="ORF">H5410_006985</name>
</gene>
<dbReference type="InterPro" id="IPR032675">
    <property type="entry name" value="LRR_dom_sf"/>
</dbReference>
<dbReference type="AlphaFoldDB" id="A0A9J6ACW3"/>
<dbReference type="Gene3D" id="3.80.10.10">
    <property type="entry name" value="Ribonuclease Inhibitor"/>
    <property type="match status" value="1"/>
</dbReference>
<organism evidence="1 2">
    <name type="scientific">Solanum commersonii</name>
    <name type="common">Commerson's wild potato</name>
    <name type="synonym">Commerson's nightshade</name>
    <dbReference type="NCBI Taxonomy" id="4109"/>
    <lineage>
        <taxon>Eukaryota</taxon>
        <taxon>Viridiplantae</taxon>
        <taxon>Streptophyta</taxon>
        <taxon>Embryophyta</taxon>
        <taxon>Tracheophyta</taxon>
        <taxon>Spermatophyta</taxon>
        <taxon>Magnoliopsida</taxon>
        <taxon>eudicotyledons</taxon>
        <taxon>Gunneridae</taxon>
        <taxon>Pentapetalae</taxon>
        <taxon>asterids</taxon>
        <taxon>lamiids</taxon>
        <taxon>Solanales</taxon>
        <taxon>Solanaceae</taxon>
        <taxon>Solanoideae</taxon>
        <taxon>Solaneae</taxon>
        <taxon>Solanum</taxon>
    </lineage>
</organism>
<dbReference type="Proteomes" id="UP000824120">
    <property type="component" value="Chromosome 2"/>
</dbReference>
<accession>A0A9J6ACW3</accession>
<dbReference type="InterPro" id="IPR050648">
    <property type="entry name" value="F-box_LRR-repeat"/>
</dbReference>